<proteinExistence type="predicted"/>
<dbReference type="PANTHER" id="PTHR11669:SF8">
    <property type="entry name" value="DNA POLYMERASE III SUBUNIT DELTA"/>
    <property type="match status" value="1"/>
</dbReference>
<accession>A0A0C1QIW6</accession>
<dbReference type="Pfam" id="PF13177">
    <property type="entry name" value="DNA_pol3_delta2"/>
    <property type="match status" value="1"/>
</dbReference>
<dbReference type="GO" id="GO:0006261">
    <property type="term" value="P:DNA-templated DNA replication"/>
    <property type="evidence" value="ECO:0007669"/>
    <property type="project" value="TreeGrafter"/>
</dbReference>
<dbReference type="GO" id="GO:0009360">
    <property type="term" value="C:DNA polymerase III complex"/>
    <property type="evidence" value="ECO:0007669"/>
    <property type="project" value="TreeGrafter"/>
</dbReference>
<dbReference type="RefSeq" id="WP_053332786.1">
    <property type="nucleotide sequence ID" value="NZ_JSWE01000223.1"/>
</dbReference>
<name>A0A0C1QIW6_9RICK</name>
<evidence type="ECO:0008006" key="3">
    <source>
        <dbReference type="Google" id="ProtNLM"/>
    </source>
</evidence>
<dbReference type="SUPFAM" id="SSF52540">
    <property type="entry name" value="P-loop containing nucleoside triphosphate hydrolases"/>
    <property type="match status" value="1"/>
</dbReference>
<reference evidence="1 2" key="1">
    <citation type="submission" date="2014-11" db="EMBL/GenBank/DDBJ databases">
        <title>A Rickettsiales Symbiont of Amoebae With Ancient Features.</title>
        <authorList>
            <person name="Schulz F."/>
            <person name="Martijn J."/>
            <person name="Wascher F."/>
            <person name="Kostanjsek R."/>
            <person name="Ettema T.J."/>
            <person name="Horn M."/>
        </authorList>
    </citation>
    <scope>NUCLEOTIDE SEQUENCE [LARGE SCALE GENOMIC DNA]</scope>
    <source>
        <strain evidence="1 2">UWC36</strain>
    </source>
</reference>
<dbReference type="OrthoDB" id="9811073at2"/>
<dbReference type="Gene3D" id="3.40.50.300">
    <property type="entry name" value="P-loop containing nucleotide triphosphate hydrolases"/>
    <property type="match status" value="1"/>
</dbReference>
<dbReference type="PANTHER" id="PTHR11669">
    <property type="entry name" value="REPLICATION FACTOR C / DNA POLYMERASE III GAMMA-TAU SUBUNIT"/>
    <property type="match status" value="1"/>
</dbReference>
<protein>
    <recommendedName>
        <fullName evidence="3">DNA polymerase III subunit delta</fullName>
    </recommendedName>
</protein>
<evidence type="ECO:0000313" key="2">
    <source>
        <dbReference type="Proteomes" id="UP000031258"/>
    </source>
</evidence>
<dbReference type="InterPro" id="IPR050238">
    <property type="entry name" value="DNA_Rep/Repair_Clamp_Loader"/>
</dbReference>
<dbReference type="EMBL" id="JSWE01000223">
    <property type="protein sequence ID" value="KIE04148.1"/>
    <property type="molecule type" value="Genomic_DNA"/>
</dbReference>
<dbReference type="STRING" id="86105.NF27_JF00260"/>
<evidence type="ECO:0000313" key="1">
    <source>
        <dbReference type="EMBL" id="KIE04148.1"/>
    </source>
</evidence>
<dbReference type="InterPro" id="IPR027417">
    <property type="entry name" value="P-loop_NTPase"/>
</dbReference>
<dbReference type="AlphaFoldDB" id="A0A0C1QIW6"/>
<dbReference type="Proteomes" id="UP000031258">
    <property type="component" value="Unassembled WGS sequence"/>
</dbReference>
<sequence>MVISPLRNNKIYGHQEAKQLFLDSFQNKRLHHSWLITGEKGIGKATLTYHFAKFLLQHPLYQPKNLEISTRNSVIKKIEGLTHPDLIIIDAEIKDGEPRKQPTITIEEVRGVIQFLRLTASESKYKVVVIDGADYMNISASNAMLKILEEPPKNTIIFLIASSAFKILPTIRSRCLNLKLKPLSFEDFKTALEQNLENISPQEAEELYNITSGNLKLAVEIHSEYGIKFLKELEHSLNSNSIIDILKFVENIKTGQENWSLVKFMLLKSIINKIKLSLNDSNLEDRLNYFFELQKKLIEMETFHLDKQHFILSTLS</sequence>
<keyword evidence="2" id="KW-1185">Reference proteome</keyword>
<comment type="caution">
    <text evidence="1">The sequence shown here is derived from an EMBL/GenBank/DDBJ whole genome shotgun (WGS) entry which is preliminary data.</text>
</comment>
<dbReference type="PATRIC" id="fig|86105.3.peg.1972"/>
<gene>
    <name evidence="1" type="ORF">NF27_JF00260</name>
</gene>
<organism evidence="1 2">
    <name type="scientific">Candidatus Jidaibacter acanthamoebae</name>
    <dbReference type="NCBI Taxonomy" id="86105"/>
    <lineage>
        <taxon>Bacteria</taxon>
        <taxon>Pseudomonadati</taxon>
        <taxon>Pseudomonadota</taxon>
        <taxon>Alphaproteobacteria</taxon>
        <taxon>Rickettsiales</taxon>
        <taxon>Candidatus Midichloriaceae</taxon>
        <taxon>Candidatus Jidaibacter</taxon>
    </lineage>
</organism>